<dbReference type="NCBIfam" id="TIGR01764">
    <property type="entry name" value="excise"/>
    <property type="match status" value="1"/>
</dbReference>
<dbReference type="EMBL" id="CP061038">
    <property type="protein sequence ID" value="QNQ11334.1"/>
    <property type="molecule type" value="Genomic_DNA"/>
</dbReference>
<protein>
    <submittedName>
        <fullName evidence="2">Excisionase family DNA-binding protein</fullName>
    </submittedName>
</protein>
<evidence type="ECO:0000259" key="1">
    <source>
        <dbReference type="Pfam" id="PF12728"/>
    </source>
</evidence>
<sequence length="149" mass="15876">MPSGRSAMAEWALNMADICPPSGADIDAARAAAGQLSRLDRGDGVVSLRAGTGREAIRLPMTVFRALLRMVAETGKGNAVAVVPLEAELTTQQAADLLNMSRPQLVKLLKQGELTYRMVGTHRKLPVRDVLAYRAARTVPSGIPAQEDA</sequence>
<evidence type="ECO:0000313" key="3">
    <source>
        <dbReference type="Proteomes" id="UP000516148"/>
    </source>
</evidence>
<reference evidence="2 3" key="1">
    <citation type="submission" date="2020-09" db="EMBL/GenBank/DDBJ databases">
        <title>Sphingomonas sp., a new species isolated from pork steak.</title>
        <authorList>
            <person name="Heidler von Heilborn D."/>
        </authorList>
    </citation>
    <scope>NUCLEOTIDE SEQUENCE [LARGE SCALE GENOMIC DNA]</scope>
    <source>
        <strain evidence="3">S8-3T</strain>
    </source>
</reference>
<dbReference type="RefSeq" id="WP_187763615.1">
    <property type="nucleotide sequence ID" value="NZ_CP061038.1"/>
</dbReference>
<dbReference type="Pfam" id="PF12728">
    <property type="entry name" value="HTH_17"/>
    <property type="match status" value="1"/>
</dbReference>
<evidence type="ECO:0000313" key="2">
    <source>
        <dbReference type="EMBL" id="QNQ11334.1"/>
    </source>
</evidence>
<dbReference type="GO" id="GO:0003677">
    <property type="term" value="F:DNA binding"/>
    <property type="evidence" value="ECO:0007669"/>
    <property type="project" value="UniProtKB-KW"/>
</dbReference>
<accession>A0A7H0LNT1</accession>
<keyword evidence="3" id="KW-1185">Reference proteome</keyword>
<keyword evidence="2" id="KW-0238">DNA-binding</keyword>
<dbReference type="Proteomes" id="UP000516148">
    <property type="component" value="Chromosome"/>
</dbReference>
<proteinExistence type="predicted"/>
<dbReference type="AlphaFoldDB" id="A0A7H0LNT1"/>
<gene>
    <name evidence="2" type="ORF">H3Z74_09425</name>
</gene>
<dbReference type="InterPro" id="IPR010093">
    <property type="entry name" value="SinI_DNA-bd"/>
</dbReference>
<dbReference type="KEGG" id="spap:H3Z74_09425"/>
<feature type="domain" description="Helix-turn-helix" evidence="1">
    <location>
        <begin position="89"/>
        <end position="137"/>
    </location>
</feature>
<name>A0A7H0LNT1_9SPHN</name>
<organism evidence="2 3">
    <name type="scientific">Sphingomonas alpina</name>
    <dbReference type="NCBI Taxonomy" id="653931"/>
    <lineage>
        <taxon>Bacteria</taxon>
        <taxon>Pseudomonadati</taxon>
        <taxon>Pseudomonadota</taxon>
        <taxon>Alphaproteobacteria</taxon>
        <taxon>Sphingomonadales</taxon>
        <taxon>Sphingomonadaceae</taxon>
        <taxon>Sphingomonas</taxon>
    </lineage>
</organism>
<dbReference type="InterPro" id="IPR041657">
    <property type="entry name" value="HTH_17"/>
</dbReference>